<dbReference type="SUPFAM" id="SSF50630">
    <property type="entry name" value="Acid proteases"/>
    <property type="match status" value="1"/>
</dbReference>
<comment type="caution">
    <text evidence="2">The sequence shown here is derived from an EMBL/GenBank/DDBJ whole genome shotgun (WGS) entry which is preliminary data.</text>
</comment>
<organism evidence="2 3">
    <name type="scientific">Fasciola hepatica</name>
    <name type="common">Liver fluke</name>
    <dbReference type="NCBI Taxonomy" id="6192"/>
    <lineage>
        <taxon>Eukaryota</taxon>
        <taxon>Metazoa</taxon>
        <taxon>Spiralia</taxon>
        <taxon>Lophotrochozoa</taxon>
        <taxon>Platyhelminthes</taxon>
        <taxon>Trematoda</taxon>
        <taxon>Digenea</taxon>
        <taxon>Plagiorchiida</taxon>
        <taxon>Echinostomata</taxon>
        <taxon>Echinostomatoidea</taxon>
        <taxon>Fasciolidae</taxon>
        <taxon>Fasciola</taxon>
    </lineage>
</organism>
<protein>
    <submittedName>
        <fullName evidence="2">Uncharacterized protein</fullName>
    </submittedName>
</protein>
<dbReference type="Gene3D" id="2.40.70.10">
    <property type="entry name" value="Acid Proteases"/>
    <property type="match status" value="1"/>
</dbReference>
<keyword evidence="3" id="KW-1185">Reference proteome</keyword>
<dbReference type="InterPro" id="IPR021109">
    <property type="entry name" value="Peptidase_aspartic_dom_sf"/>
</dbReference>
<proteinExistence type="predicted"/>
<evidence type="ECO:0000313" key="3">
    <source>
        <dbReference type="Proteomes" id="UP000230066"/>
    </source>
</evidence>
<gene>
    <name evidence="2" type="ORF">D915_004878</name>
</gene>
<name>A0A4E0R9H3_FASHE</name>
<feature type="region of interest" description="Disordered" evidence="1">
    <location>
        <begin position="269"/>
        <end position="299"/>
    </location>
</feature>
<dbReference type="Proteomes" id="UP000230066">
    <property type="component" value="Unassembled WGS sequence"/>
</dbReference>
<dbReference type="AlphaFoldDB" id="A0A4E0R9H3"/>
<reference evidence="2" key="1">
    <citation type="submission" date="2019-03" db="EMBL/GenBank/DDBJ databases">
        <title>Improved annotation for the trematode Fasciola hepatica.</title>
        <authorList>
            <person name="Choi Y.-J."/>
            <person name="Martin J."/>
            <person name="Mitreva M."/>
        </authorList>
    </citation>
    <scope>NUCLEOTIDE SEQUENCE [LARGE SCALE GENOMIC DNA]</scope>
</reference>
<evidence type="ECO:0000313" key="2">
    <source>
        <dbReference type="EMBL" id="THD24243.1"/>
    </source>
</evidence>
<sequence length="299" mass="33021">MISKLVYHSLSVQYSRLPNVDTNGTAHGQEVGYSPIAPIPTSDHDQGRRTTVTVPTADVLEPKPEPVGIIESWTQGRCSVTREDIVPLRMNIDHTANISLVAANGEPIQTTRSVAVTTELGNQRVTQQVTVAWRLPWDVILGVDFLSSHGAVIDLPHACISIDGNHIPFASHAPTKPELQSVAPMDMLERLLPHPDSVETEAREKLKLTLADFTNSFAWDEKETGQTGAVQHYIDTGDSHPVCSAPRRIPIHYQQQLEDLIDGMLERKLSNHHNHPGHPLSYSQRRKRVPHASVSTNVA</sequence>
<dbReference type="EMBL" id="JXXN02001703">
    <property type="protein sequence ID" value="THD24243.1"/>
    <property type="molecule type" value="Genomic_DNA"/>
</dbReference>
<accession>A0A4E0R9H3</accession>
<evidence type="ECO:0000256" key="1">
    <source>
        <dbReference type="SAM" id="MobiDB-lite"/>
    </source>
</evidence>